<reference evidence="2 3" key="1">
    <citation type="submission" date="2017-11" db="EMBL/GenBank/DDBJ databases">
        <title>Draft genome sequence of Mitsuaria sp. HWN-4.</title>
        <authorList>
            <person name="Gundlapally S.R."/>
        </authorList>
    </citation>
    <scope>NUCLEOTIDE SEQUENCE [LARGE SCALE GENOMIC DNA]</scope>
    <source>
        <strain evidence="2 3">HWN-4</strain>
    </source>
</reference>
<feature type="transmembrane region" description="Helical" evidence="1">
    <location>
        <begin position="43"/>
        <end position="62"/>
    </location>
</feature>
<evidence type="ECO:0000313" key="2">
    <source>
        <dbReference type="EMBL" id="PIM52730.1"/>
    </source>
</evidence>
<sequence length="79" mass="8691">MKRTLFGLALSALVTLFFLWLITRGFSQLMALLSGLRQPGQGGGAVPLLVVGLAVFVPLLIYRIRKARRSHAAKRNADR</sequence>
<dbReference type="Proteomes" id="UP000231501">
    <property type="component" value="Unassembled WGS sequence"/>
</dbReference>
<dbReference type="OrthoDB" id="9155299at2"/>
<keyword evidence="1" id="KW-1133">Transmembrane helix</keyword>
<name>A0A2G9C8G6_9BURK</name>
<protein>
    <submittedName>
        <fullName evidence="2">Uncharacterized protein</fullName>
    </submittedName>
</protein>
<evidence type="ECO:0000313" key="3">
    <source>
        <dbReference type="Proteomes" id="UP000231501"/>
    </source>
</evidence>
<keyword evidence="1" id="KW-0812">Transmembrane</keyword>
<dbReference type="EMBL" id="PEOG01000032">
    <property type="protein sequence ID" value="PIM52730.1"/>
    <property type="molecule type" value="Genomic_DNA"/>
</dbReference>
<comment type="caution">
    <text evidence="2">The sequence shown here is derived from an EMBL/GenBank/DDBJ whole genome shotgun (WGS) entry which is preliminary data.</text>
</comment>
<gene>
    <name evidence="2" type="ORF">CS062_13265</name>
</gene>
<accession>A0A2G9C8G6</accession>
<keyword evidence="3" id="KW-1185">Reference proteome</keyword>
<evidence type="ECO:0000256" key="1">
    <source>
        <dbReference type="SAM" id="Phobius"/>
    </source>
</evidence>
<dbReference type="AlphaFoldDB" id="A0A2G9C8G6"/>
<dbReference type="RefSeq" id="WP_099862106.1">
    <property type="nucleotide sequence ID" value="NZ_PEOG01000032.1"/>
</dbReference>
<keyword evidence="1" id="KW-0472">Membrane</keyword>
<organism evidence="2 3">
    <name type="scientific">Roseateles chitinivorans</name>
    <dbReference type="NCBI Taxonomy" id="2917965"/>
    <lineage>
        <taxon>Bacteria</taxon>
        <taxon>Pseudomonadati</taxon>
        <taxon>Pseudomonadota</taxon>
        <taxon>Betaproteobacteria</taxon>
        <taxon>Burkholderiales</taxon>
        <taxon>Sphaerotilaceae</taxon>
        <taxon>Roseateles</taxon>
    </lineage>
</organism>
<proteinExistence type="predicted"/>